<dbReference type="Gene3D" id="3.40.50.10770">
    <property type="entry name" value="Hypothetical protein VC1899 like domain (Restriction endonuclease-like)"/>
    <property type="match status" value="1"/>
</dbReference>
<accession>A0A7Z0EIY1</accession>
<gene>
    <name evidence="1" type="ORF">HNR10_000742</name>
</gene>
<dbReference type="EMBL" id="JACCFS010000001">
    <property type="protein sequence ID" value="NYJ32861.1"/>
    <property type="molecule type" value="Genomic_DNA"/>
</dbReference>
<dbReference type="RefSeq" id="WP_179820829.1">
    <property type="nucleotide sequence ID" value="NZ_JACCFS010000001.1"/>
</dbReference>
<name>A0A7Z0EIY1_9ACTN</name>
<sequence length="312" mass="34451">MSLFDNLQVKQTELRRTIEDSALRTRVARARAEFHDPDRETIDRTEDARHTSEWLRAVTTPDSGQDRKDLEDLLDRVDPRMWPARASAELSTLAAKNPPNHGPELPEHDTAILISSDTDKGLRAALFNAVALAGGDLDRVRYLAEPTDRVRQERGKVVIVRLPGLDTGYPKGFVKAMRGLGSLGRGVDRMLKEDADVAFFHLSGGFKAALPFLLSLGEALRSLRGRSRVRAFALHELSRDLISIELPLRFLSPELLREEISGAAEDGTLPPKPAGKAPLLGFAYDTGEDGLALKLTPFGHALRELLTLKPET</sequence>
<keyword evidence="2" id="KW-1185">Reference proteome</keyword>
<proteinExistence type="predicted"/>
<comment type="caution">
    <text evidence="1">The sequence shown here is derived from an EMBL/GenBank/DDBJ whole genome shotgun (WGS) entry which is preliminary data.</text>
</comment>
<evidence type="ECO:0000313" key="2">
    <source>
        <dbReference type="Proteomes" id="UP000572051"/>
    </source>
</evidence>
<dbReference type="Proteomes" id="UP000572051">
    <property type="component" value="Unassembled WGS sequence"/>
</dbReference>
<protein>
    <submittedName>
        <fullName evidence="1">CRISPR/Cas system-associated protein Csm6</fullName>
    </submittedName>
</protein>
<organism evidence="1 2">
    <name type="scientific">Nocardiopsis aegyptia</name>
    <dbReference type="NCBI Taxonomy" id="220378"/>
    <lineage>
        <taxon>Bacteria</taxon>
        <taxon>Bacillati</taxon>
        <taxon>Actinomycetota</taxon>
        <taxon>Actinomycetes</taxon>
        <taxon>Streptosporangiales</taxon>
        <taxon>Nocardiopsidaceae</taxon>
        <taxon>Nocardiopsis</taxon>
    </lineage>
</organism>
<dbReference type="AlphaFoldDB" id="A0A7Z0EIY1"/>
<reference evidence="1 2" key="1">
    <citation type="submission" date="2020-07" db="EMBL/GenBank/DDBJ databases">
        <title>Sequencing the genomes of 1000 actinobacteria strains.</title>
        <authorList>
            <person name="Klenk H.-P."/>
        </authorList>
    </citation>
    <scope>NUCLEOTIDE SEQUENCE [LARGE SCALE GENOMIC DNA]</scope>
    <source>
        <strain evidence="1 2">DSM 44442</strain>
    </source>
</reference>
<evidence type="ECO:0000313" key="1">
    <source>
        <dbReference type="EMBL" id="NYJ32861.1"/>
    </source>
</evidence>